<protein>
    <submittedName>
        <fullName evidence="2">Uncharacterized protein</fullName>
    </submittedName>
</protein>
<keyword evidence="1" id="KW-0732">Signal</keyword>
<name>A0A2N9FVI8_FAGSY</name>
<reference evidence="2" key="1">
    <citation type="submission" date="2018-02" db="EMBL/GenBank/DDBJ databases">
        <authorList>
            <person name="Cohen D.B."/>
            <person name="Kent A.D."/>
        </authorList>
    </citation>
    <scope>NUCLEOTIDE SEQUENCE</scope>
</reference>
<dbReference type="EMBL" id="OIVN01001213">
    <property type="protein sequence ID" value="SPC91238.1"/>
    <property type="molecule type" value="Genomic_DNA"/>
</dbReference>
<feature type="chain" id="PRO_5014789665" evidence="1">
    <location>
        <begin position="19"/>
        <end position="137"/>
    </location>
</feature>
<accession>A0A2N9FVI8</accession>
<dbReference type="AlphaFoldDB" id="A0A2N9FVI8"/>
<feature type="signal peptide" evidence="1">
    <location>
        <begin position="1"/>
        <end position="18"/>
    </location>
</feature>
<organism evidence="2">
    <name type="scientific">Fagus sylvatica</name>
    <name type="common">Beechnut</name>
    <dbReference type="NCBI Taxonomy" id="28930"/>
    <lineage>
        <taxon>Eukaryota</taxon>
        <taxon>Viridiplantae</taxon>
        <taxon>Streptophyta</taxon>
        <taxon>Embryophyta</taxon>
        <taxon>Tracheophyta</taxon>
        <taxon>Spermatophyta</taxon>
        <taxon>Magnoliopsida</taxon>
        <taxon>eudicotyledons</taxon>
        <taxon>Gunneridae</taxon>
        <taxon>Pentapetalae</taxon>
        <taxon>rosids</taxon>
        <taxon>fabids</taxon>
        <taxon>Fagales</taxon>
        <taxon>Fagaceae</taxon>
        <taxon>Fagus</taxon>
    </lineage>
</organism>
<proteinExistence type="predicted"/>
<sequence>MLSLTLPVLSLFARCLSPVSLLRLAPPCASPALSLARPHLRLSHCRTTFSNPTPPEYHCPTLISGDPISSSGFTSWIRKVWDMVPLCIFWCLWWERNTRCFEGMERNVLELKGLVLRTLMEWSKAAGVLVFSSVWIF</sequence>
<evidence type="ECO:0000313" key="2">
    <source>
        <dbReference type="EMBL" id="SPC91238.1"/>
    </source>
</evidence>
<gene>
    <name evidence="2" type="ORF">FSB_LOCUS19120</name>
</gene>
<evidence type="ECO:0000256" key="1">
    <source>
        <dbReference type="SAM" id="SignalP"/>
    </source>
</evidence>